<organism evidence="2 3">
    <name type="scientific">Flavobacterium beibuense</name>
    <dbReference type="NCBI Taxonomy" id="657326"/>
    <lineage>
        <taxon>Bacteria</taxon>
        <taxon>Pseudomonadati</taxon>
        <taxon>Bacteroidota</taxon>
        <taxon>Flavobacteriia</taxon>
        <taxon>Flavobacteriales</taxon>
        <taxon>Flavobacteriaceae</taxon>
        <taxon>Flavobacterium</taxon>
    </lineage>
</organism>
<proteinExistence type="predicted"/>
<feature type="transmembrane region" description="Helical" evidence="1">
    <location>
        <begin position="15"/>
        <end position="32"/>
    </location>
</feature>
<evidence type="ECO:0000313" key="2">
    <source>
        <dbReference type="EMBL" id="RYJ45456.1"/>
    </source>
</evidence>
<reference evidence="2 3" key="1">
    <citation type="submission" date="2014-12" db="EMBL/GenBank/DDBJ databases">
        <title>Genome sequence of Flavobacterium beibuense RSKm HC5.</title>
        <authorList>
            <person name="Kim J.F."/>
            <person name="Song J.Y."/>
            <person name="Kwak M.-J."/>
            <person name="Lee S.-W."/>
        </authorList>
    </citation>
    <scope>NUCLEOTIDE SEQUENCE [LARGE SCALE GENOMIC DNA]</scope>
    <source>
        <strain evidence="2 3">RSKm HC5</strain>
    </source>
</reference>
<keyword evidence="1" id="KW-1133">Transmembrane helix</keyword>
<keyword evidence="1" id="KW-0472">Membrane</keyword>
<protein>
    <submittedName>
        <fullName evidence="2">Uncharacterized protein</fullName>
    </submittedName>
</protein>
<dbReference type="Proteomes" id="UP000289775">
    <property type="component" value="Unassembled WGS sequence"/>
</dbReference>
<comment type="caution">
    <text evidence="2">The sequence shown here is derived from an EMBL/GenBank/DDBJ whole genome shotgun (WGS) entry which is preliminary data.</text>
</comment>
<gene>
    <name evidence="2" type="ORF">NU09_0048</name>
</gene>
<name>A0A444WI83_9FLAO</name>
<evidence type="ECO:0000256" key="1">
    <source>
        <dbReference type="SAM" id="Phobius"/>
    </source>
</evidence>
<sequence>MPKHCFDFLYFKNNFYLVLFVILVCLSQYVMLKSIKRIIVFSLLFLQSFIIVGCDNQSLEKCIINGKQDYWLLYDEVEPGYLGGPYFKFNDDGVCRRYQKDLNNEFTQINSQGDVVFYDTAWSVSKDSILTWGEHSLDIVDYNENTITLYLNRQDRFLFLFRVNENSARKPLQYYIDKRKEYPEKYPEPYSKL</sequence>
<dbReference type="EMBL" id="JUIW01000001">
    <property type="protein sequence ID" value="RYJ45456.1"/>
    <property type="molecule type" value="Genomic_DNA"/>
</dbReference>
<evidence type="ECO:0000313" key="3">
    <source>
        <dbReference type="Proteomes" id="UP000289775"/>
    </source>
</evidence>
<keyword evidence="3" id="KW-1185">Reference proteome</keyword>
<dbReference type="AlphaFoldDB" id="A0A444WI83"/>
<keyword evidence="1" id="KW-0812">Transmembrane</keyword>
<accession>A0A444WI83</accession>